<evidence type="ECO:0000256" key="1">
    <source>
        <dbReference type="SAM" id="MobiDB-lite"/>
    </source>
</evidence>
<name>A0A9P6GUD7_9PLEO</name>
<reference evidence="2" key="1">
    <citation type="journal article" date="2020" name="Mol. Plant Microbe Interact.">
        <title>Genome Sequence of the Biocontrol Agent Coniothyrium minitans strain Conio (IMI 134523).</title>
        <authorList>
            <person name="Patel D."/>
            <person name="Shittu T.A."/>
            <person name="Baroncelli R."/>
            <person name="Muthumeenakshi S."/>
            <person name="Osborne T.H."/>
            <person name="Janganan T.K."/>
            <person name="Sreenivasaprasad S."/>
        </authorList>
    </citation>
    <scope>NUCLEOTIDE SEQUENCE</scope>
    <source>
        <strain evidence="2">Conio</strain>
    </source>
</reference>
<evidence type="ECO:0000313" key="2">
    <source>
        <dbReference type="EMBL" id="KAF9741586.1"/>
    </source>
</evidence>
<keyword evidence="3" id="KW-1185">Reference proteome</keyword>
<dbReference type="AlphaFoldDB" id="A0A9P6GUD7"/>
<dbReference type="Proteomes" id="UP000756921">
    <property type="component" value="Unassembled WGS sequence"/>
</dbReference>
<proteinExistence type="predicted"/>
<evidence type="ECO:0000313" key="3">
    <source>
        <dbReference type="Proteomes" id="UP000756921"/>
    </source>
</evidence>
<protein>
    <submittedName>
        <fullName evidence="2">Uncharacterized protein</fullName>
    </submittedName>
</protein>
<gene>
    <name evidence="2" type="ORF">PMIN01_01125</name>
</gene>
<organism evidence="2 3">
    <name type="scientific">Paraphaeosphaeria minitans</name>
    <dbReference type="NCBI Taxonomy" id="565426"/>
    <lineage>
        <taxon>Eukaryota</taxon>
        <taxon>Fungi</taxon>
        <taxon>Dikarya</taxon>
        <taxon>Ascomycota</taxon>
        <taxon>Pezizomycotina</taxon>
        <taxon>Dothideomycetes</taxon>
        <taxon>Pleosporomycetidae</taxon>
        <taxon>Pleosporales</taxon>
        <taxon>Massarineae</taxon>
        <taxon>Didymosphaeriaceae</taxon>
        <taxon>Paraphaeosphaeria</taxon>
    </lineage>
</organism>
<feature type="region of interest" description="Disordered" evidence="1">
    <location>
        <begin position="75"/>
        <end position="102"/>
    </location>
</feature>
<accession>A0A9P6GUD7</accession>
<dbReference type="EMBL" id="WJXW01000001">
    <property type="protein sequence ID" value="KAF9741586.1"/>
    <property type="molecule type" value="Genomic_DNA"/>
</dbReference>
<feature type="region of interest" description="Disordered" evidence="1">
    <location>
        <begin position="27"/>
        <end position="55"/>
    </location>
</feature>
<sequence>MCLAFYDHPCDMRTRQDEGPEVFTRMSFRDPVAPHKVGTRPSREPNYTRLAHGPPTLTLSSLGAFPREYQKQAALATERPLHRTRRRPTSPFHGKINTRTSA</sequence>
<comment type="caution">
    <text evidence="2">The sequence shown here is derived from an EMBL/GenBank/DDBJ whole genome shotgun (WGS) entry which is preliminary data.</text>
</comment>